<evidence type="ECO:0000313" key="4">
    <source>
        <dbReference type="EMBL" id="WUN91105.1"/>
    </source>
</evidence>
<evidence type="ECO:0000313" key="5">
    <source>
        <dbReference type="Proteomes" id="UP001432071"/>
    </source>
</evidence>
<keyword evidence="2" id="KW-1133">Transmembrane helix</keyword>
<organism evidence="4 5">
    <name type="scientific">Streptomyces bobili</name>
    <dbReference type="NCBI Taxonomy" id="67280"/>
    <lineage>
        <taxon>Bacteria</taxon>
        <taxon>Bacillati</taxon>
        <taxon>Actinomycetota</taxon>
        <taxon>Actinomycetes</taxon>
        <taxon>Kitasatosporales</taxon>
        <taxon>Streptomycetaceae</taxon>
        <taxon>Streptomyces</taxon>
    </lineage>
</organism>
<feature type="compositionally biased region" description="Basic and acidic residues" evidence="1">
    <location>
        <begin position="667"/>
        <end position="678"/>
    </location>
</feature>
<dbReference type="Proteomes" id="UP001432071">
    <property type="component" value="Chromosome"/>
</dbReference>
<protein>
    <submittedName>
        <fullName evidence="4">SPFH domain-containing protein</fullName>
    </submittedName>
</protein>
<feature type="transmembrane region" description="Helical" evidence="2">
    <location>
        <begin position="22"/>
        <end position="51"/>
    </location>
</feature>
<dbReference type="RefSeq" id="WP_328737127.1">
    <property type="nucleotide sequence ID" value="NZ_CP108038.1"/>
</dbReference>
<gene>
    <name evidence="4" type="ORF">OHT53_35775</name>
</gene>
<keyword evidence="2" id="KW-0472">Membrane</keyword>
<dbReference type="InterPro" id="IPR001107">
    <property type="entry name" value="Band_7"/>
</dbReference>
<keyword evidence="2" id="KW-0812">Transmembrane</keyword>
<dbReference type="GeneID" id="93766459"/>
<evidence type="ECO:0000259" key="3">
    <source>
        <dbReference type="Pfam" id="PF01145"/>
    </source>
</evidence>
<sequence length="687" mass="75652">MDRHGTGRAPASLDRGDQPVNLAIFLVGMTVAHLLELPYAPVLVFGVVVTIRRMVRKDLQRRKQGRSWRNNWVLEFVLLVILLPLAGQGISKMNNMIVFGGIVLAIAAFVAWRSYRTVPAEHVGIVRRVQGRSHPEFRHITPHNTRGILARALLPDRPSWLLPLRYEVTFVPRTRVAEDKIGLVTAKEGKMRPASRSLALPVACDSFQDGQAFLLNGGEQGRQVDTLANGQAYYINTELFEIEQVDRVYVPPGTIGLVNAKAGGIRPPGRLFGPHVECENFQNGGLFLAGGGEQGRQLAILQGGAYYNINPALFDVVTVNNVEEGRGELTVQHLQEISIPIGYTGVVITLDGADPESSDGLGPRVPGHEGFRLPWVFMQNGGRRGVQEETLREGTVCALNPYFVRVVLIPTRLLILEWNDKTQAEYWNYDAHLDRIAVTVQGHRLFVDMSQTLQIPPASAPILVSKNGGSQMTGLGGLDWNPLPVQRFVERVLGAIVASYFNQIAAAATVKDFLEAYAETRADLSSQVRNALQAWGVEVRNTTLGEFRAEDPTLNEILKRPAHEQMRSELLDLELANAEREDAIDVVRVRAESRRMALELKARIEVLGLNNVMVLEMLTEITKAPVPQFIGGGDLSAYLETQPIARLEELMDKMRSLHGAAGAGLDGETRPSLTERDTQGGTQGDAP</sequence>
<feature type="region of interest" description="Disordered" evidence="1">
    <location>
        <begin position="660"/>
        <end position="687"/>
    </location>
</feature>
<feature type="domain" description="Band 7" evidence="3">
    <location>
        <begin position="376"/>
        <end position="580"/>
    </location>
</feature>
<evidence type="ECO:0000256" key="1">
    <source>
        <dbReference type="SAM" id="MobiDB-lite"/>
    </source>
</evidence>
<accession>A0ABZ1R8R8</accession>
<keyword evidence="5" id="KW-1185">Reference proteome</keyword>
<dbReference type="Pfam" id="PF01145">
    <property type="entry name" value="Band_7"/>
    <property type="match status" value="1"/>
</dbReference>
<dbReference type="EMBL" id="CP108038">
    <property type="protein sequence ID" value="WUN91105.1"/>
    <property type="molecule type" value="Genomic_DNA"/>
</dbReference>
<proteinExistence type="predicted"/>
<name>A0ABZ1R8R8_9ACTN</name>
<evidence type="ECO:0000256" key="2">
    <source>
        <dbReference type="SAM" id="Phobius"/>
    </source>
</evidence>
<feature type="transmembrane region" description="Helical" evidence="2">
    <location>
        <begin position="72"/>
        <end position="90"/>
    </location>
</feature>
<reference evidence="4" key="1">
    <citation type="submission" date="2022-10" db="EMBL/GenBank/DDBJ databases">
        <title>The complete genomes of actinobacterial strains from the NBC collection.</title>
        <authorList>
            <person name="Joergensen T.S."/>
            <person name="Alvarez Arevalo M."/>
            <person name="Sterndorff E.B."/>
            <person name="Faurdal D."/>
            <person name="Vuksanovic O."/>
            <person name="Mourched A.-S."/>
            <person name="Charusanti P."/>
            <person name="Shaw S."/>
            <person name="Blin K."/>
            <person name="Weber T."/>
        </authorList>
    </citation>
    <scope>NUCLEOTIDE SEQUENCE</scope>
    <source>
        <strain evidence="4">NBC_00302</strain>
    </source>
</reference>